<dbReference type="EMBL" id="JAPDRQ010000003">
    <property type="protein sequence ID" value="KAJ9664398.1"/>
    <property type="molecule type" value="Genomic_DNA"/>
</dbReference>
<organism evidence="1 2">
    <name type="scientific">Neophaeococcomyces mojaviensis</name>
    <dbReference type="NCBI Taxonomy" id="3383035"/>
    <lineage>
        <taxon>Eukaryota</taxon>
        <taxon>Fungi</taxon>
        <taxon>Dikarya</taxon>
        <taxon>Ascomycota</taxon>
        <taxon>Pezizomycotina</taxon>
        <taxon>Eurotiomycetes</taxon>
        <taxon>Chaetothyriomycetidae</taxon>
        <taxon>Chaetothyriales</taxon>
        <taxon>Chaetothyriales incertae sedis</taxon>
        <taxon>Neophaeococcomyces</taxon>
    </lineage>
</organism>
<gene>
    <name evidence="1" type="ORF">H2198_000327</name>
</gene>
<evidence type="ECO:0000313" key="1">
    <source>
        <dbReference type="EMBL" id="KAJ9664398.1"/>
    </source>
</evidence>
<accession>A0ACC3AKC9</accession>
<protein>
    <submittedName>
        <fullName evidence="1">Uncharacterized protein</fullName>
    </submittedName>
</protein>
<reference evidence="1" key="1">
    <citation type="submission" date="2022-10" db="EMBL/GenBank/DDBJ databases">
        <title>Culturing micro-colonial fungi from biological soil crusts in the Mojave desert and describing Neophaeococcomyces mojavensis, and introducing the new genera and species Taxawa tesnikishii.</title>
        <authorList>
            <person name="Kurbessoian T."/>
            <person name="Stajich J.E."/>
        </authorList>
    </citation>
    <scope>NUCLEOTIDE SEQUENCE</scope>
    <source>
        <strain evidence="1">JES_112</strain>
    </source>
</reference>
<dbReference type="Proteomes" id="UP001172386">
    <property type="component" value="Unassembled WGS sequence"/>
</dbReference>
<keyword evidence="2" id="KW-1185">Reference proteome</keyword>
<comment type="caution">
    <text evidence="1">The sequence shown here is derived from an EMBL/GenBank/DDBJ whole genome shotgun (WGS) entry which is preliminary data.</text>
</comment>
<sequence length="289" mass="28535">MKSIILAAALAGTSLAVGWLPSCSWSDCMGSWDGSSCNQASGWDCVCSNSTAIAQINTCVATSCTNATDQETIYGAIAQLCANAGKTVTNSQQSTFHATSGGTLTQLASVTGGFGPQGNWNSASWSSWVSACSTAIGSAPSGWGPGGNWGSNWGPQRTGGPGGPGGWGPGGFGPWGTKASGIACSGTASWTTWTAGWGPFSSWTGTWSGCSSTTASPLPATVTTTITTNGQASVITGTTFGIQAVAASTTGGSASASASGSSASHFETNRVLTVSGVIAAAMFGLMMAL</sequence>
<evidence type="ECO:0000313" key="2">
    <source>
        <dbReference type="Proteomes" id="UP001172386"/>
    </source>
</evidence>
<proteinExistence type="predicted"/>
<name>A0ACC3AKC9_9EURO</name>